<organism evidence="2 3">
    <name type="scientific">Legionella antarctica</name>
    <dbReference type="NCBI Taxonomy" id="2708020"/>
    <lineage>
        <taxon>Bacteria</taxon>
        <taxon>Pseudomonadati</taxon>
        <taxon>Pseudomonadota</taxon>
        <taxon>Gammaproteobacteria</taxon>
        <taxon>Legionellales</taxon>
        <taxon>Legionellaceae</taxon>
        <taxon>Legionella</taxon>
    </lineage>
</organism>
<evidence type="ECO:0000256" key="1">
    <source>
        <dbReference type="SAM" id="Phobius"/>
    </source>
</evidence>
<keyword evidence="1" id="KW-0812">Transmembrane</keyword>
<dbReference type="Proteomes" id="UP000502894">
    <property type="component" value="Chromosome"/>
</dbReference>
<dbReference type="EMBL" id="AP022839">
    <property type="protein sequence ID" value="BCA94369.1"/>
    <property type="molecule type" value="Genomic_DNA"/>
</dbReference>
<keyword evidence="1" id="KW-0472">Membrane</keyword>
<keyword evidence="1" id="KW-1133">Transmembrane helix</keyword>
<dbReference type="Gene3D" id="3.80.10.10">
    <property type="entry name" value="Ribonuclease Inhibitor"/>
    <property type="match status" value="1"/>
</dbReference>
<accession>A0A6F8T1Q8</accession>
<name>A0A6F8T1Q8_9GAMM</name>
<keyword evidence="3" id="KW-1185">Reference proteome</keyword>
<gene>
    <name evidence="2" type="ORF">TUM19329_07300</name>
</gene>
<feature type="transmembrane region" description="Helical" evidence="1">
    <location>
        <begin position="382"/>
        <end position="402"/>
    </location>
</feature>
<dbReference type="InterPro" id="IPR032675">
    <property type="entry name" value="LRR_dom_sf"/>
</dbReference>
<evidence type="ECO:0000313" key="2">
    <source>
        <dbReference type="EMBL" id="BCA94369.1"/>
    </source>
</evidence>
<evidence type="ECO:0000313" key="3">
    <source>
        <dbReference type="Proteomes" id="UP000502894"/>
    </source>
</evidence>
<dbReference type="AlphaFoldDB" id="A0A6F8T1Q8"/>
<proteinExistence type="predicted"/>
<reference evidence="2" key="1">
    <citation type="journal article" date="2020" name="Microbiol. Resour. Announc.">
        <title>Complete Genome Sequence of Novel Psychrotolerant Legionella Strain TUM19329, Isolated from Antarctic Lake Sediment.</title>
        <authorList>
            <person name="Shimada S."/>
            <person name="Nakai R."/>
            <person name="Aoki K."/>
            <person name="Shimoeda N."/>
            <person name="Ohno G."/>
            <person name="Miyazaki Y."/>
            <person name="Kudoh S."/>
            <person name="Imura S."/>
            <person name="Watanabe K."/>
            <person name="Ishii Y."/>
            <person name="Tateda K."/>
        </authorList>
    </citation>
    <scope>NUCLEOTIDE SEQUENCE [LARGE SCALE GENOMIC DNA]</scope>
    <source>
        <strain evidence="2">TUM19329</strain>
    </source>
</reference>
<protein>
    <submittedName>
        <fullName evidence="2">Uncharacterized protein</fullName>
    </submittedName>
</protein>
<dbReference type="RefSeq" id="WP_173236294.1">
    <property type="nucleotide sequence ID" value="NZ_AP022839.1"/>
</dbReference>
<sequence>MGIENLLQQINENAGNLSGSTVKIEGIKTTKDVDQLIELLSTDSLKMGNLNIKIDDGVSDYFISKFINMETKPAITKLTLSDIKLSHESWKNFFVGLKGFKGLKDLHLENSNFDYSNDLKYLGEYIAGNPTLKETNLCSDEKIGDTTFESGSKASELLSYLQTNTNLISIKYGHPFDDILSTNLSNAIKQKLDANALVSLNEKRISESVSLLKNDTYLLKLRGKLEQFVIASIEDSLLKGTENESKIELDVYGLPMSIKNINIELAKLQENFHMAMQDEDFSKGSQIDRIKNLGKYYYSQYCLIGVLNEMYQQELEASSHDKPILHNLREDFLKNWKAAAKIEDINLRNQKINEVVESMLQNCGHAKGEVKDKASGALIKNALLILSAILTFGISLGIYAAVTKQSRAERGSFFFKDTELSGNKIDEVKKKLEDVQTEVKKYQNNQ</sequence>
<dbReference type="KEGG" id="lant:TUM19329_07300"/>
<dbReference type="SUPFAM" id="SSF52047">
    <property type="entry name" value="RNI-like"/>
    <property type="match status" value="1"/>
</dbReference>